<evidence type="ECO:0000313" key="2">
    <source>
        <dbReference type="Proteomes" id="UP000294980"/>
    </source>
</evidence>
<dbReference type="EMBL" id="SLWX01000002">
    <property type="protein sequence ID" value="TCO77567.1"/>
    <property type="molecule type" value="Genomic_DNA"/>
</dbReference>
<organism evidence="1 2">
    <name type="scientific">Chromatocurvus halotolerans</name>
    <dbReference type="NCBI Taxonomy" id="1132028"/>
    <lineage>
        <taxon>Bacteria</taxon>
        <taxon>Pseudomonadati</taxon>
        <taxon>Pseudomonadota</taxon>
        <taxon>Gammaproteobacteria</taxon>
        <taxon>Cellvibrionales</taxon>
        <taxon>Halieaceae</taxon>
        <taxon>Chromatocurvus</taxon>
    </lineage>
</organism>
<proteinExistence type="predicted"/>
<reference evidence="1 2" key="1">
    <citation type="submission" date="2019-03" db="EMBL/GenBank/DDBJ databases">
        <title>Genomic Encyclopedia of Type Strains, Phase IV (KMG-IV): sequencing the most valuable type-strain genomes for metagenomic binning, comparative biology and taxonomic classification.</title>
        <authorList>
            <person name="Goeker M."/>
        </authorList>
    </citation>
    <scope>NUCLEOTIDE SEQUENCE [LARGE SCALE GENOMIC DNA]</scope>
    <source>
        <strain evidence="1 2">DSM 23344</strain>
    </source>
</reference>
<name>A0A4R2KXF3_9GAMM</name>
<accession>A0A4R2KXF3</accession>
<evidence type="ECO:0000313" key="1">
    <source>
        <dbReference type="EMBL" id="TCO77567.1"/>
    </source>
</evidence>
<dbReference type="RefSeq" id="WP_162883755.1">
    <property type="nucleotide sequence ID" value="NZ_QQSW01000001.1"/>
</dbReference>
<comment type="caution">
    <text evidence="1">The sequence shown here is derived from an EMBL/GenBank/DDBJ whole genome shotgun (WGS) entry which is preliminary data.</text>
</comment>
<dbReference type="AlphaFoldDB" id="A0A4R2KXF3"/>
<dbReference type="Proteomes" id="UP000294980">
    <property type="component" value="Unassembled WGS sequence"/>
</dbReference>
<sequence>MSRKQQLRELQSAEAVLEERRLKLHRAARSRRDHLQRVHPAWLLAVGFTTGVVTHRVGVWAGASGMVSSLLVSGLRLARIAAGSVFADIGVTGR</sequence>
<keyword evidence="2" id="KW-1185">Reference proteome</keyword>
<protein>
    <submittedName>
        <fullName evidence="1">Uncharacterized protein</fullName>
    </submittedName>
</protein>
<gene>
    <name evidence="1" type="ORF">EV688_10224</name>
</gene>